<feature type="transmembrane region" description="Helical" evidence="1">
    <location>
        <begin position="74"/>
        <end position="96"/>
    </location>
</feature>
<keyword evidence="1" id="KW-0472">Membrane</keyword>
<gene>
    <name evidence="2" type="primary">B1168F12.11</name>
</gene>
<organism evidence="2 3">
    <name type="scientific">Oryza sativa subsp. japonica</name>
    <name type="common">Rice</name>
    <dbReference type="NCBI Taxonomy" id="39947"/>
    <lineage>
        <taxon>Eukaryota</taxon>
        <taxon>Viridiplantae</taxon>
        <taxon>Streptophyta</taxon>
        <taxon>Embryophyta</taxon>
        <taxon>Tracheophyta</taxon>
        <taxon>Spermatophyta</taxon>
        <taxon>Magnoliopsida</taxon>
        <taxon>Liliopsida</taxon>
        <taxon>Poales</taxon>
        <taxon>Poaceae</taxon>
        <taxon>BOP clade</taxon>
        <taxon>Oryzoideae</taxon>
        <taxon>Oryzeae</taxon>
        <taxon>Oryzinae</taxon>
        <taxon>Oryza</taxon>
        <taxon>Oryza sativa</taxon>
    </lineage>
</organism>
<evidence type="ECO:0000256" key="1">
    <source>
        <dbReference type="SAM" id="Phobius"/>
    </source>
</evidence>
<name>Q6H4F9_ORYSJ</name>
<proteinExistence type="predicted"/>
<dbReference type="Proteomes" id="UP000000763">
    <property type="component" value="Chromosome 9"/>
</dbReference>
<reference evidence="3" key="1">
    <citation type="journal article" date="2005" name="Nature">
        <title>The map-based sequence of the rice genome.</title>
        <authorList>
            <consortium name="International rice genome sequencing project (IRGSP)"/>
            <person name="Matsumoto T."/>
            <person name="Wu J."/>
            <person name="Kanamori H."/>
            <person name="Katayose Y."/>
            <person name="Fujisawa M."/>
            <person name="Namiki N."/>
            <person name="Mizuno H."/>
            <person name="Yamamoto K."/>
            <person name="Antonio B.A."/>
            <person name="Baba T."/>
            <person name="Sakata K."/>
            <person name="Nagamura Y."/>
            <person name="Aoki H."/>
            <person name="Arikawa K."/>
            <person name="Arita K."/>
            <person name="Bito T."/>
            <person name="Chiden Y."/>
            <person name="Fujitsuka N."/>
            <person name="Fukunaka R."/>
            <person name="Hamada M."/>
            <person name="Harada C."/>
            <person name="Hayashi A."/>
            <person name="Hijishita S."/>
            <person name="Honda M."/>
            <person name="Hosokawa S."/>
            <person name="Ichikawa Y."/>
            <person name="Idonuma A."/>
            <person name="Iijima M."/>
            <person name="Ikeda M."/>
            <person name="Ikeno M."/>
            <person name="Ito K."/>
            <person name="Ito S."/>
            <person name="Ito T."/>
            <person name="Ito Y."/>
            <person name="Ito Y."/>
            <person name="Iwabuchi A."/>
            <person name="Kamiya K."/>
            <person name="Karasawa W."/>
            <person name="Kurita K."/>
            <person name="Katagiri S."/>
            <person name="Kikuta A."/>
            <person name="Kobayashi H."/>
            <person name="Kobayashi N."/>
            <person name="Machita K."/>
            <person name="Maehara T."/>
            <person name="Masukawa M."/>
            <person name="Mizubayashi T."/>
            <person name="Mukai Y."/>
            <person name="Nagasaki H."/>
            <person name="Nagata Y."/>
            <person name="Naito S."/>
            <person name="Nakashima M."/>
            <person name="Nakama Y."/>
            <person name="Nakamichi Y."/>
            <person name="Nakamura M."/>
            <person name="Meguro A."/>
            <person name="Negishi M."/>
            <person name="Ohta I."/>
            <person name="Ohta T."/>
            <person name="Okamoto M."/>
            <person name="Ono N."/>
            <person name="Saji S."/>
            <person name="Sakaguchi M."/>
            <person name="Sakai K."/>
            <person name="Shibata M."/>
            <person name="Shimokawa T."/>
            <person name="Song J."/>
            <person name="Takazaki Y."/>
            <person name="Terasawa K."/>
            <person name="Tsugane M."/>
            <person name="Tsuji K."/>
            <person name="Ueda S."/>
            <person name="Waki K."/>
            <person name="Yamagata H."/>
            <person name="Yamamoto M."/>
            <person name="Yamamoto S."/>
            <person name="Yamane H."/>
            <person name="Yoshiki S."/>
            <person name="Yoshihara R."/>
            <person name="Yukawa K."/>
            <person name="Zhong H."/>
            <person name="Yano M."/>
            <person name="Yuan Q."/>
            <person name="Ouyang S."/>
            <person name="Liu J."/>
            <person name="Jones K.M."/>
            <person name="Gansberger K."/>
            <person name="Moffat K."/>
            <person name="Hill J."/>
            <person name="Bera J."/>
            <person name="Fadrosh D."/>
            <person name="Jin S."/>
            <person name="Johri S."/>
            <person name="Kim M."/>
            <person name="Overton L."/>
            <person name="Reardon M."/>
            <person name="Tsitrin T."/>
            <person name="Vuong H."/>
            <person name="Weaver B."/>
            <person name="Ciecko A."/>
            <person name="Tallon L."/>
            <person name="Jackson J."/>
            <person name="Pai G."/>
            <person name="Aken S.V."/>
            <person name="Utterback T."/>
            <person name="Reidmuller S."/>
            <person name="Feldblyum T."/>
            <person name="Hsiao J."/>
            <person name="Zismann V."/>
            <person name="Iobst S."/>
            <person name="de Vazeille A.R."/>
            <person name="Buell C.R."/>
            <person name="Ying K."/>
            <person name="Li Y."/>
            <person name="Lu T."/>
            <person name="Huang Y."/>
            <person name="Zhao Q."/>
            <person name="Feng Q."/>
            <person name="Zhang L."/>
            <person name="Zhu J."/>
            <person name="Weng Q."/>
            <person name="Mu J."/>
            <person name="Lu Y."/>
            <person name="Fan D."/>
            <person name="Liu Y."/>
            <person name="Guan J."/>
            <person name="Zhang Y."/>
            <person name="Yu S."/>
            <person name="Liu X."/>
            <person name="Zhang Y."/>
            <person name="Hong G."/>
            <person name="Han B."/>
            <person name="Choisne N."/>
            <person name="Demange N."/>
            <person name="Orjeda G."/>
            <person name="Samain S."/>
            <person name="Cattolico L."/>
            <person name="Pelletier E."/>
            <person name="Couloux A."/>
            <person name="Segurens B."/>
            <person name="Wincker P."/>
            <person name="D'Hont A."/>
            <person name="Scarpelli C."/>
            <person name="Weissenbach J."/>
            <person name="Salanoubat M."/>
            <person name="Quetier F."/>
            <person name="Yu Y."/>
            <person name="Kim H.R."/>
            <person name="Rambo T."/>
            <person name="Currie J."/>
            <person name="Collura K."/>
            <person name="Luo M."/>
            <person name="Yang T."/>
            <person name="Ammiraju J.S.S."/>
            <person name="Engler F."/>
            <person name="Soderlund C."/>
            <person name="Wing R.A."/>
            <person name="Palmer L.E."/>
            <person name="de la Bastide M."/>
            <person name="Spiegel L."/>
            <person name="Nascimento L."/>
            <person name="Zutavern T."/>
            <person name="O'Shaughnessy A."/>
            <person name="Dike S."/>
            <person name="Dedhia N."/>
            <person name="Preston R."/>
            <person name="Balija V."/>
            <person name="McCombie W.R."/>
            <person name="Chow T."/>
            <person name="Chen H."/>
            <person name="Chung M."/>
            <person name="Chen C."/>
            <person name="Shaw J."/>
            <person name="Wu H."/>
            <person name="Hsiao K."/>
            <person name="Chao Y."/>
            <person name="Chu M."/>
            <person name="Cheng C."/>
            <person name="Hour A."/>
            <person name="Lee P."/>
            <person name="Lin S."/>
            <person name="Lin Y."/>
            <person name="Liou J."/>
            <person name="Liu S."/>
            <person name="Hsing Y."/>
            <person name="Raghuvanshi S."/>
            <person name="Mohanty A."/>
            <person name="Bharti A.K."/>
            <person name="Gaur A."/>
            <person name="Gupta V."/>
            <person name="Kumar D."/>
            <person name="Ravi V."/>
            <person name="Vij S."/>
            <person name="Kapur A."/>
            <person name="Khurana P."/>
            <person name="Khurana P."/>
            <person name="Khurana J.P."/>
            <person name="Tyagi A.K."/>
            <person name="Gaikwad K."/>
            <person name="Singh A."/>
            <person name="Dalal V."/>
            <person name="Srivastava S."/>
            <person name="Dixit A."/>
            <person name="Pal A.K."/>
            <person name="Ghazi I.A."/>
            <person name="Yadav M."/>
            <person name="Pandit A."/>
            <person name="Bhargava A."/>
            <person name="Sureshbabu K."/>
            <person name="Batra K."/>
            <person name="Sharma T.R."/>
            <person name="Mohapatra T."/>
            <person name="Singh N.K."/>
            <person name="Messing J."/>
            <person name="Nelson A.B."/>
            <person name="Fuks G."/>
            <person name="Kavchok S."/>
            <person name="Keizer G."/>
            <person name="Linton E."/>
            <person name="Llaca V."/>
            <person name="Song R."/>
            <person name="Tanyolac B."/>
            <person name="Young S."/>
            <person name="Ho-Il K."/>
            <person name="Hahn J.H."/>
            <person name="Sangsakoo G."/>
            <person name="Vanavichit A."/>
            <person name="de Mattos Luiz.A.T."/>
            <person name="Zimmer P.D."/>
            <person name="Malone G."/>
            <person name="Dellagostin O."/>
            <person name="de Oliveira A.C."/>
            <person name="Bevan M."/>
            <person name="Bancroft I."/>
            <person name="Minx P."/>
            <person name="Cordum H."/>
            <person name="Wilson R."/>
            <person name="Cheng Z."/>
            <person name="Jin W."/>
            <person name="Jiang J."/>
            <person name="Leong S.A."/>
            <person name="Iwama H."/>
            <person name="Gojobori T."/>
            <person name="Itoh T."/>
            <person name="Niimura Y."/>
            <person name="Fujii Y."/>
            <person name="Habara T."/>
            <person name="Sakai H."/>
            <person name="Sato Y."/>
            <person name="Wilson G."/>
            <person name="Kumar K."/>
            <person name="McCouch S."/>
            <person name="Juretic N."/>
            <person name="Hoen D."/>
            <person name="Wright S."/>
            <person name="Bruskiewich R."/>
            <person name="Bureau T."/>
            <person name="Miyao A."/>
            <person name="Hirochika H."/>
            <person name="Nishikawa T."/>
            <person name="Kadowaki K."/>
            <person name="Sugiura M."/>
            <person name="Burr B."/>
            <person name="Sasaki T."/>
        </authorList>
    </citation>
    <scope>NUCLEOTIDE SEQUENCE [LARGE SCALE GENOMIC DNA]</scope>
    <source>
        <strain evidence="3">cv. Nipponbare</strain>
    </source>
</reference>
<sequence>MSDCSFTWRQQSGGVAARLRLGAASAWRGGGVVRRRRGGTAVACRGGVVASCRRGGVAQRAWRGPASSTLPQQMLFVFIVISLVSMSSGTCTFFTCSLK</sequence>
<reference evidence="3" key="2">
    <citation type="journal article" date="2008" name="Nucleic Acids Res.">
        <title>The rice annotation project database (RAP-DB): 2008 update.</title>
        <authorList>
            <consortium name="The rice annotation project (RAP)"/>
        </authorList>
    </citation>
    <scope>GENOME REANNOTATION</scope>
    <source>
        <strain evidence="3">cv. Nipponbare</strain>
    </source>
</reference>
<protein>
    <submittedName>
        <fullName evidence="2">Uncharacterized protein</fullName>
    </submittedName>
</protein>
<dbReference type="EMBL" id="AP005872">
    <property type="protein sequence ID" value="BAD26390.1"/>
    <property type="molecule type" value="Genomic_DNA"/>
</dbReference>
<keyword evidence="1" id="KW-0812">Transmembrane</keyword>
<accession>Q6H4F9</accession>
<evidence type="ECO:0000313" key="2">
    <source>
        <dbReference type="EMBL" id="BAD26390.1"/>
    </source>
</evidence>
<evidence type="ECO:0000313" key="3">
    <source>
        <dbReference type="Proteomes" id="UP000000763"/>
    </source>
</evidence>
<keyword evidence="1" id="KW-1133">Transmembrane helix</keyword>
<dbReference type="AlphaFoldDB" id="Q6H4F9"/>